<evidence type="ECO:0000256" key="2">
    <source>
        <dbReference type="SAM" id="Phobius"/>
    </source>
</evidence>
<keyword evidence="2" id="KW-0472">Membrane</keyword>
<dbReference type="Proteomes" id="UP001157974">
    <property type="component" value="Unassembled WGS sequence"/>
</dbReference>
<keyword evidence="2" id="KW-1133">Transmembrane helix</keyword>
<reference evidence="5 6" key="1">
    <citation type="journal article" date="2023" name="Nat. Commun.">
        <title>Origin of minicircular mitochondrial genomes in red algae.</title>
        <authorList>
            <person name="Lee Y."/>
            <person name="Cho C.H."/>
            <person name="Lee Y.M."/>
            <person name="Park S.I."/>
            <person name="Yang J.H."/>
            <person name="West J.A."/>
            <person name="Bhattacharya D."/>
            <person name="Yoon H.S."/>
        </authorList>
    </citation>
    <scope>NUCLEOTIDE SEQUENCE [LARGE SCALE GENOMIC DNA]</scope>
    <source>
        <strain evidence="5 6">CCMP1338</strain>
        <tissue evidence="5">Whole cell</tissue>
    </source>
</reference>
<keyword evidence="1" id="KW-0862">Zinc</keyword>
<feature type="chain" id="PRO_5043496722" description="C2H2-type domain-containing protein" evidence="3">
    <location>
        <begin position="25"/>
        <end position="267"/>
    </location>
</feature>
<keyword evidence="6" id="KW-1185">Reference proteome</keyword>
<dbReference type="PANTHER" id="PTHR21385:SF0">
    <property type="entry name" value="RE51073P"/>
    <property type="match status" value="1"/>
</dbReference>
<sequence length="267" mass="30119">MAGSLVLTLWVSLWVLGLPAFGSAECDRELAQRAREEVRKSILPVLGKIELLPPGCPLREERDSLLEQERSKVRLGSSLWKCGLCGKQFKSSWYLDKHLELRHTDYRAPEARFCYADLCGTLVTCGRPTEVRLSGGKATPQNLNEPSWCKRPQERDARTVICKSIIRECSKSPSISAMLEGQICDSVAYKHCSELRSWRRPSASGNRRTHAESVRNAFGIVAFCSLLFLLVLMRCIKMQGQTSPDIQVSWRMRWKHILDGGGKPRTA</sequence>
<feature type="transmembrane region" description="Helical" evidence="2">
    <location>
        <begin position="217"/>
        <end position="236"/>
    </location>
</feature>
<dbReference type="PROSITE" id="PS00028">
    <property type="entry name" value="ZINC_FINGER_C2H2_1"/>
    <property type="match status" value="1"/>
</dbReference>
<evidence type="ECO:0000259" key="4">
    <source>
        <dbReference type="PROSITE" id="PS50157"/>
    </source>
</evidence>
<organism evidence="5 6">
    <name type="scientific">Rhodosorus marinus</name>
    <dbReference type="NCBI Taxonomy" id="101924"/>
    <lineage>
        <taxon>Eukaryota</taxon>
        <taxon>Rhodophyta</taxon>
        <taxon>Stylonematophyceae</taxon>
        <taxon>Stylonematales</taxon>
        <taxon>Stylonemataceae</taxon>
        <taxon>Rhodosorus</taxon>
    </lineage>
</organism>
<dbReference type="InterPro" id="IPR013087">
    <property type="entry name" value="Znf_C2H2_type"/>
</dbReference>
<protein>
    <recommendedName>
        <fullName evidence="4">C2H2-type domain-containing protein</fullName>
    </recommendedName>
</protein>
<feature type="domain" description="C2H2-type" evidence="4">
    <location>
        <begin position="80"/>
        <end position="108"/>
    </location>
</feature>
<evidence type="ECO:0000313" key="5">
    <source>
        <dbReference type="EMBL" id="KAJ8901715.1"/>
    </source>
</evidence>
<keyword evidence="3" id="KW-0732">Signal</keyword>
<name>A0AAV8UGT8_9RHOD</name>
<keyword evidence="1" id="KW-0863">Zinc-finger</keyword>
<keyword evidence="2" id="KW-0812">Transmembrane</keyword>
<evidence type="ECO:0000313" key="6">
    <source>
        <dbReference type="Proteomes" id="UP001157974"/>
    </source>
</evidence>
<dbReference type="PANTHER" id="PTHR21385">
    <property type="entry name" value="ZINC FINGER PROTEIN-RELATED"/>
    <property type="match status" value="1"/>
</dbReference>
<accession>A0AAV8UGT8</accession>
<dbReference type="PROSITE" id="PS50157">
    <property type="entry name" value="ZINC_FINGER_C2H2_2"/>
    <property type="match status" value="1"/>
</dbReference>
<comment type="caution">
    <text evidence="5">The sequence shown here is derived from an EMBL/GenBank/DDBJ whole genome shotgun (WGS) entry which is preliminary data.</text>
</comment>
<dbReference type="GO" id="GO:0008270">
    <property type="term" value="F:zinc ion binding"/>
    <property type="evidence" value="ECO:0007669"/>
    <property type="project" value="UniProtKB-KW"/>
</dbReference>
<feature type="signal peptide" evidence="3">
    <location>
        <begin position="1"/>
        <end position="24"/>
    </location>
</feature>
<keyword evidence="1" id="KW-0479">Metal-binding</keyword>
<dbReference type="EMBL" id="JAMWBK010000010">
    <property type="protein sequence ID" value="KAJ8901715.1"/>
    <property type="molecule type" value="Genomic_DNA"/>
</dbReference>
<evidence type="ECO:0000256" key="1">
    <source>
        <dbReference type="PROSITE-ProRule" id="PRU00042"/>
    </source>
</evidence>
<dbReference type="AlphaFoldDB" id="A0AAV8UGT8"/>
<proteinExistence type="predicted"/>
<gene>
    <name evidence="5" type="ORF">NDN08_003921</name>
</gene>
<evidence type="ECO:0000256" key="3">
    <source>
        <dbReference type="SAM" id="SignalP"/>
    </source>
</evidence>